<dbReference type="InterPro" id="IPR043128">
    <property type="entry name" value="Rev_trsase/Diguanyl_cyclase"/>
</dbReference>
<keyword evidence="3" id="KW-1185">Reference proteome</keyword>
<proteinExistence type="predicted"/>
<dbReference type="AlphaFoldDB" id="A0AAV3ZEP4"/>
<gene>
    <name evidence="2" type="ORF">PoB_002027200</name>
</gene>
<comment type="caution">
    <text evidence="2">The sequence shown here is derived from an EMBL/GenBank/DDBJ whole genome shotgun (WGS) entry which is preliminary data.</text>
</comment>
<dbReference type="Pfam" id="PF00078">
    <property type="entry name" value="RVT_1"/>
    <property type="match status" value="1"/>
</dbReference>
<protein>
    <submittedName>
        <fullName evidence="2">RNA-directed DNA polymerase from mobile element jockey</fullName>
    </submittedName>
</protein>
<dbReference type="Proteomes" id="UP000735302">
    <property type="component" value="Unassembled WGS sequence"/>
</dbReference>
<dbReference type="GO" id="GO:0003964">
    <property type="term" value="F:RNA-directed DNA polymerase activity"/>
    <property type="evidence" value="ECO:0007669"/>
    <property type="project" value="UniProtKB-KW"/>
</dbReference>
<name>A0AAV3ZEP4_9GAST</name>
<dbReference type="EMBL" id="BLXT01002372">
    <property type="protein sequence ID" value="GFN93766.1"/>
    <property type="molecule type" value="Genomic_DNA"/>
</dbReference>
<dbReference type="CDD" id="cd01650">
    <property type="entry name" value="RT_nLTR_like"/>
    <property type="match status" value="1"/>
</dbReference>
<accession>A0AAV3ZEP4</accession>
<feature type="domain" description="Reverse transcriptase" evidence="1">
    <location>
        <begin position="1"/>
        <end position="205"/>
    </location>
</feature>
<evidence type="ECO:0000313" key="3">
    <source>
        <dbReference type="Proteomes" id="UP000735302"/>
    </source>
</evidence>
<keyword evidence="2" id="KW-0548">Nucleotidyltransferase</keyword>
<dbReference type="InterPro" id="IPR000477">
    <property type="entry name" value="RT_dom"/>
</dbReference>
<dbReference type="SUPFAM" id="SSF56672">
    <property type="entry name" value="DNA/RNA polymerases"/>
    <property type="match status" value="1"/>
</dbReference>
<keyword evidence="2" id="KW-0808">Transferase</keyword>
<dbReference type="InterPro" id="IPR043502">
    <property type="entry name" value="DNA/RNA_pol_sf"/>
</dbReference>
<reference evidence="2 3" key="1">
    <citation type="journal article" date="2021" name="Elife">
        <title>Chloroplast acquisition without the gene transfer in kleptoplastic sea slugs, Plakobranchus ocellatus.</title>
        <authorList>
            <person name="Maeda T."/>
            <person name="Takahashi S."/>
            <person name="Yoshida T."/>
            <person name="Shimamura S."/>
            <person name="Takaki Y."/>
            <person name="Nagai Y."/>
            <person name="Toyoda A."/>
            <person name="Suzuki Y."/>
            <person name="Arimoto A."/>
            <person name="Ishii H."/>
            <person name="Satoh N."/>
            <person name="Nishiyama T."/>
            <person name="Hasebe M."/>
            <person name="Maruyama T."/>
            <person name="Minagawa J."/>
            <person name="Obokata J."/>
            <person name="Shigenobu S."/>
        </authorList>
    </citation>
    <scope>NUCLEOTIDE SEQUENCE [LARGE SCALE GENOMIC DNA]</scope>
</reference>
<dbReference type="Gene3D" id="3.30.70.270">
    <property type="match status" value="1"/>
</dbReference>
<evidence type="ECO:0000259" key="1">
    <source>
        <dbReference type="PROSITE" id="PS50878"/>
    </source>
</evidence>
<evidence type="ECO:0000313" key="2">
    <source>
        <dbReference type="EMBL" id="GFN93766.1"/>
    </source>
</evidence>
<dbReference type="PROSITE" id="PS50878">
    <property type="entry name" value="RT_POL"/>
    <property type="match status" value="1"/>
</dbReference>
<organism evidence="2 3">
    <name type="scientific">Plakobranchus ocellatus</name>
    <dbReference type="NCBI Taxonomy" id="259542"/>
    <lineage>
        <taxon>Eukaryota</taxon>
        <taxon>Metazoa</taxon>
        <taxon>Spiralia</taxon>
        <taxon>Lophotrochozoa</taxon>
        <taxon>Mollusca</taxon>
        <taxon>Gastropoda</taxon>
        <taxon>Heterobranchia</taxon>
        <taxon>Euthyneura</taxon>
        <taxon>Panpulmonata</taxon>
        <taxon>Sacoglossa</taxon>
        <taxon>Placobranchoidea</taxon>
        <taxon>Plakobranchidae</taxon>
        <taxon>Plakobranchus</taxon>
    </lineage>
</organism>
<sequence length="210" mass="24088">MTCLGSLCGIIDVPLKDHSTLGHLVRLETFIKNAFVRKKQVLAVFFDLEKAYDTSWRYGILKDLFDLDFRGKLPIFISNFLKDRYFKVKTENMCVPQGSILSPILFNLKINNIINSVSKHVNASLFIDDFAIYVEGRHLQHLERTIQLCINNVQKWVSESGFKFSVSKTTCVHFHRQRIYTEPALHLDGQPIPVKGEAKFLGVIFLPKTA</sequence>
<dbReference type="PANTHER" id="PTHR33332">
    <property type="entry name" value="REVERSE TRANSCRIPTASE DOMAIN-CONTAINING PROTEIN"/>
    <property type="match status" value="1"/>
</dbReference>
<keyword evidence="2" id="KW-0695">RNA-directed DNA polymerase</keyword>